<sequence length="339" mass="35877">MTSPYSRFETAKVKAGVLMEALPWITRFSGSVMVFKYGGNAMVSDELRRAFAADMVFLRSVGIQPVVVHGGGPQINAMLERLGIESEFRGGLRVTSREAIDAIRMVLTGQVQRELVYLINSTGPYAVGLSGEDASLFNAVRRGTVVDGQEVDLGHVGEVVSVNPEPLRQLIANGNIPVISSIAPEVDAHGNVTGEVLNINADTAAAAVAVALQAEKFVALTDVEGLYANWPDRDSLIDSLTASELRELLPSLQSGMIPKMEAALAAVDGGVGRATIVDGREAHSVLLEIFTDRGIGTEVRPDGALPAQPPAVLAPKLETPVADTAALQIIDPDFRGKTS</sequence>
<keyword evidence="4 9" id="KW-0808">Transferase</keyword>
<reference evidence="11 12" key="1">
    <citation type="submission" date="2020-02" db="EMBL/GenBank/DDBJ databases">
        <authorList>
            <person name="Sun Q."/>
        </authorList>
    </citation>
    <scope>NUCLEOTIDE SEQUENCE [LARGE SCALE GENOMIC DNA]</scope>
    <source>
        <strain evidence="11 12">YIM 13062</strain>
    </source>
</reference>
<feature type="binding site" evidence="9">
    <location>
        <begin position="71"/>
        <end position="72"/>
    </location>
    <ligand>
        <name>substrate</name>
    </ligand>
</feature>
<feature type="site" description="Transition state stabilizer" evidence="9">
    <location>
        <position position="36"/>
    </location>
</feature>
<gene>
    <name evidence="9 11" type="primary">argB</name>
    <name evidence="11" type="ORF">GTW58_06930</name>
</gene>
<keyword evidence="6 9" id="KW-0418">Kinase</keyword>
<comment type="catalytic activity">
    <reaction evidence="8 9">
        <text>N-acetyl-L-glutamate + ATP = N-acetyl-L-glutamyl 5-phosphate + ADP</text>
        <dbReference type="Rhea" id="RHEA:14629"/>
        <dbReference type="ChEBI" id="CHEBI:30616"/>
        <dbReference type="ChEBI" id="CHEBI:44337"/>
        <dbReference type="ChEBI" id="CHEBI:57936"/>
        <dbReference type="ChEBI" id="CHEBI:456216"/>
        <dbReference type="EC" id="2.7.2.8"/>
    </reaction>
</comment>
<dbReference type="SUPFAM" id="SSF53633">
    <property type="entry name" value="Carbamate kinase-like"/>
    <property type="match status" value="1"/>
</dbReference>
<keyword evidence="2 9" id="KW-0055">Arginine biosynthesis</keyword>
<dbReference type="InterPro" id="IPR001048">
    <property type="entry name" value="Asp/Glu/Uridylate_kinase"/>
</dbReference>
<dbReference type="InterPro" id="IPR004662">
    <property type="entry name" value="AcgluKinase_fam"/>
</dbReference>
<dbReference type="Pfam" id="PF00696">
    <property type="entry name" value="AA_kinase"/>
    <property type="match status" value="1"/>
</dbReference>
<dbReference type="UniPathway" id="UPA00068">
    <property type="reaction ID" value="UER00107"/>
</dbReference>
<evidence type="ECO:0000256" key="1">
    <source>
        <dbReference type="ARBA" id="ARBA00004828"/>
    </source>
</evidence>
<dbReference type="EMBL" id="JAAVUN010000011">
    <property type="protein sequence ID" value="NKE09672.1"/>
    <property type="molecule type" value="Genomic_DNA"/>
</dbReference>
<evidence type="ECO:0000256" key="6">
    <source>
        <dbReference type="ARBA" id="ARBA00022777"/>
    </source>
</evidence>
<dbReference type="PANTHER" id="PTHR23342:SF0">
    <property type="entry name" value="N-ACETYLGLUTAMATE SYNTHASE, MITOCHONDRIAL"/>
    <property type="match status" value="1"/>
</dbReference>
<dbReference type="NCBIfam" id="TIGR00761">
    <property type="entry name" value="argB"/>
    <property type="match status" value="1"/>
</dbReference>
<feature type="binding site" evidence="9">
    <location>
        <position position="93"/>
    </location>
    <ligand>
        <name>substrate</name>
    </ligand>
</feature>
<evidence type="ECO:0000256" key="4">
    <source>
        <dbReference type="ARBA" id="ARBA00022679"/>
    </source>
</evidence>
<comment type="similarity">
    <text evidence="9">Belongs to the acetylglutamate kinase family. ArgB subfamily.</text>
</comment>
<keyword evidence="5 9" id="KW-0547">Nucleotide-binding</keyword>
<comment type="caution">
    <text evidence="11">The sequence shown here is derived from an EMBL/GenBank/DDBJ whole genome shotgun (WGS) entry which is preliminary data.</text>
</comment>
<feature type="domain" description="Aspartate/glutamate/uridylate kinase" evidence="10">
    <location>
        <begin position="32"/>
        <end position="278"/>
    </location>
</feature>
<dbReference type="InterPro" id="IPR036393">
    <property type="entry name" value="AceGlu_kinase-like_sf"/>
</dbReference>
<dbReference type="FunFam" id="3.40.1160.10:FF:000004">
    <property type="entry name" value="Acetylglutamate kinase"/>
    <property type="match status" value="1"/>
</dbReference>
<evidence type="ECO:0000256" key="8">
    <source>
        <dbReference type="ARBA" id="ARBA00048141"/>
    </source>
</evidence>
<keyword evidence="12" id="KW-1185">Reference proteome</keyword>
<dbReference type="GO" id="GO:0003991">
    <property type="term" value="F:acetylglutamate kinase activity"/>
    <property type="evidence" value="ECO:0007669"/>
    <property type="project" value="UniProtKB-UniRule"/>
</dbReference>
<keyword evidence="3 9" id="KW-0028">Amino-acid biosynthesis</keyword>
<name>A0A846TV70_9MICC</name>
<dbReference type="InterPro" id="IPR041727">
    <property type="entry name" value="NAGK-C"/>
</dbReference>
<comment type="function">
    <text evidence="9">Catalyzes the ATP-dependent phosphorylation of N-acetyl-L-glutamate.</text>
</comment>
<feature type="site" description="Transition state stabilizer" evidence="9">
    <location>
        <position position="259"/>
    </location>
</feature>
<dbReference type="CDD" id="cd04250">
    <property type="entry name" value="AAK_NAGK-C"/>
    <property type="match status" value="1"/>
</dbReference>
<dbReference type="HAMAP" id="MF_00082">
    <property type="entry name" value="ArgB"/>
    <property type="match status" value="1"/>
</dbReference>
<dbReference type="GO" id="GO:0042450">
    <property type="term" value="P:L-arginine biosynthetic process via ornithine"/>
    <property type="evidence" value="ECO:0007669"/>
    <property type="project" value="UniProtKB-UniRule"/>
</dbReference>
<keyword evidence="7 9" id="KW-0067">ATP-binding</keyword>
<dbReference type="InterPro" id="IPR001057">
    <property type="entry name" value="Glu/AcGlu_kinase"/>
</dbReference>
<proteinExistence type="inferred from homology"/>
<dbReference type="GO" id="GO:0005737">
    <property type="term" value="C:cytoplasm"/>
    <property type="evidence" value="ECO:0007669"/>
    <property type="project" value="UniProtKB-SubCell"/>
</dbReference>
<evidence type="ECO:0000256" key="5">
    <source>
        <dbReference type="ARBA" id="ARBA00022741"/>
    </source>
</evidence>
<dbReference type="InterPro" id="IPR037528">
    <property type="entry name" value="ArgB"/>
</dbReference>
<evidence type="ECO:0000256" key="2">
    <source>
        <dbReference type="ARBA" id="ARBA00022571"/>
    </source>
</evidence>
<dbReference type="GO" id="GO:0005524">
    <property type="term" value="F:ATP binding"/>
    <property type="evidence" value="ECO:0007669"/>
    <property type="project" value="UniProtKB-UniRule"/>
</dbReference>
<comment type="subcellular location">
    <subcellularLocation>
        <location evidence="9">Cytoplasm</location>
    </subcellularLocation>
</comment>
<evidence type="ECO:0000313" key="11">
    <source>
        <dbReference type="EMBL" id="NKE09672.1"/>
    </source>
</evidence>
<evidence type="ECO:0000256" key="9">
    <source>
        <dbReference type="HAMAP-Rule" id="MF_00082"/>
    </source>
</evidence>
<dbReference type="AlphaFoldDB" id="A0A846TV70"/>
<dbReference type="RefSeq" id="WP_119933525.1">
    <property type="nucleotide sequence ID" value="NZ_JAAVUN010000011.1"/>
</dbReference>
<dbReference type="PANTHER" id="PTHR23342">
    <property type="entry name" value="N-ACETYLGLUTAMATE SYNTHASE"/>
    <property type="match status" value="1"/>
</dbReference>
<protein>
    <recommendedName>
        <fullName evidence="9">Acetylglutamate kinase</fullName>
        <ecNumber evidence="9">2.7.2.8</ecNumber>
    </recommendedName>
    <alternativeName>
        <fullName evidence="9">N-acetyl-L-glutamate 5-phosphotransferase</fullName>
    </alternativeName>
    <alternativeName>
        <fullName evidence="9">NAG kinase</fullName>
        <shortName evidence="9">NAGK</shortName>
    </alternativeName>
</protein>
<dbReference type="EC" id="2.7.2.8" evidence="9"/>
<accession>A0A846TV70</accession>
<dbReference type="PIRSF" id="PIRSF000728">
    <property type="entry name" value="NAGK"/>
    <property type="match status" value="1"/>
</dbReference>
<evidence type="ECO:0000256" key="3">
    <source>
        <dbReference type="ARBA" id="ARBA00022605"/>
    </source>
</evidence>
<evidence type="ECO:0000259" key="10">
    <source>
        <dbReference type="Pfam" id="PF00696"/>
    </source>
</evidence>
<evidence type="ECO:0000313" key="12">
    <source>
        <dbReference type="Proteomes" id="UP000521379"/>
    </source>
</evidence>
<keyword evidence="9" id="KW-0963">Cytoplasm</keyword>
<feature type="binding site" evidence="9">
    <location>
        <position position="198"/>
    </location>
    <ligand>
        <name>substrate</name>
    </ligand>
</feature>
<dbReference type="Gene3D" id="3.40.1160.10">
    <property type="entry name" value="Acetylglutamate kinase-like"/>
    <property type="match status" value="1"/>
</dbReference>
<comment type="pathway">
    <text evidence="1 9">Amino-acid biosynthesis; L-arginine biosynthesis; N(2)-acetyl-L-ornithine from L-glutamate: step 2/4.</text>
</comment>
<evidence type="ECO:0000256" key="7">
    <source>
        <dbReference type="ARBA" id="ARBA00022840"/>
    </source>
</evidence>
<dbReference type="PRINTS" id="PR00474">
    <property type="entry name" value="GLU5KINASE"/>
</dbReference>
<organism evidence="11 12">
    <name type="scientific">Kocuria subflava</name>
    <dbReference type="NCBI Taxonomy" id="1736139"/>
    <lineage>
        <taxon>Bacteria</taxon>
        <taxon>Bacillati</taxon>
        <taxon>Actinomycetota</taxon>
        <taxon>Actinomycetes</taxon>
        <taxon>Micrococcales</taxon>
        <taxon>Micrococcaceae</taxon>
        <taxon>Kocuria</taxon>
    </lineage>
</organism>
<dbReference type="Proteomes" id="UP000521379">
    <property type="component" value="Unassembled WGS sequence"/>
</dbReference>